<keyword evidence="1" id="KW-0479">Metal-binding</keyword>
<name>A0A0F9XD44_9ZZZZ</name>
<keyword evidence="2" id="KW-0378">Hydrolase</keyword>
<dbReference type="GO" id="GO:0004053">
    <property type="term" value="F:arginase activity"/>
    <property type="evidence" value="ECO:0007669"/>
    <property type="project" value="TreeGrafter"/>
</dbReference>
<evidence type="ECO:0000256" key="1">
    <source>
        <dbReference type="ARBA" id="ARBA00022723"/>
    </source>
</evidence>
<dbReference type="EMBL" id="LAZR01000061">
    <property type="protein sequence ID" value="KKN96916.1"/>
    <property type="molecule type" value="Genomic_DNA"/>
</dbReference>
<dbReference type="AlphaFoldDB" id="A0A0F9XD44"/>
<reference evidence="4" key="1">
    <citation type="journal article" date="2015" name="Nature">
        <title>Complex archaea that bridge the gap between prokaryotes and eukaryotes.</title>
        <authorList>
            <person name="Spang A."/>
            <person name="Saw J.H."/>
            <person name="Jorgensen S.L."/>
            <person name="Zaremba-Niedzwiedzka K."/>
            <person name="Martijn J."/>
            <person name="Lind A.E."/>
            <person name="van Eijk R."/>
            <person name="Schleper C."/>
            <person name="Guy L."/>
            <person name="Ettema T.J."/>
        </authorList>
    </citation>
    <scope>NUCLEOTIDE SEQUENCE</scope>
</reference>
<dbReference type="InterPro" id="IPR006035">
    <property type="entry name" value="Ureohydrolase"/>
</dbReference>
<dbReference type="PROSITE" id="PS51409">
    <property type="entry name" value="ARGINASE_2"/>
    <property type="match status" value="1"/>
</dbReference>
<evidence type="ECO:0000256" key="2">
    <source>
        <dbReference type="ARBA" id="ARBA00022801"/>
    </source>
</evidence>
<dbReference type="GO" id="GO:0005737">
    <property type="term" value="C:cytoplasm"/>
    <property type="evidence" value="ECO:0007669"/>
    <property type="project" value="TreeGrafter"/>
</dbReference>
<dbReference type="PRINTS" id="PR00116">
    <property type="entry name" value="ARGINASE"/>
</dbReference>
<protein>
    <recommendedName>
        <fullName evidence="5">Arginase</fullName>
    </recommendedName>
</protein>
<dbReference type="PANTHER" id="PTHR43782">
    <property type="entry name" value="ARGINASE"/>
    <property type="match status" value="1"/>
</dbReference>
<dbReference type="Pfam" id="PF00491">
    <property type="entry name" value="Arginase"/>
    <property type="match status" value="1"/>
</dbReference>
<organism evidence="4">
    <name type="scientific">marine sediment metagenome</name>
    <dbReference type="NCBI Taxonomy" id="412755"/>
    <lineage>
        <taxon>unclassified sequences</taxon>
        <taxon>metagenomes</taxon>
        <taxon>ecological metagenomes</taxon>
    </lineage>
</organism>
<gene>
    <name evidence="4" type="ORF">LCGC14_0161660</name>
</gene>
<sequence length="298" mass="31858">MATIKKLGIIGDPIWVGWECEGIAASAVAFRRAGLVEAVRGVVDEVVDFGDIDVDLPPYDDSNPNLRNPEQVKAASRVIADTVEQVVGDGYVPLIIGGEDSVMLGILEGFRRALGPPIGQVFMDAHGDFNLPETSPSGLIGGMENAILVGRGPEELTKLFRDEPQLAEENVTLYGTRDLDGQEQIALDNSKVRVWTADRIRQAGPAAAMGEIVADLRSRVENVYLHIDLDILDASEMSAHVQPVPDGLTSDEFVTSVRELIASGLLAGLAVMVFDTAKDPTGSEAKKVVKLIADFLGA</sequence>
<dbReference type="SUPFAM" id="SSF52768">
    <property type="entry name" value="Arginase/deacetylase"/>
    <property type="match status" value="1"/>
</dbReference>
<evidence type="ECO:0008006" key="5">
    <source>
        <dbReference type="Google" id="ProtNLM"/>
    </source>
</evidence>
<dbReference type="Gene3D" id="3.40.800.10">
    <property type="entry name" value="Ureohydrolase domain"/>
    <property type="match status" value="1"/>
</dbReference>
<dbReference type="InterPro" id="IPR023696">
    <property type="entry name" value="Ureohydrolase_dom_sf"/>
</dbReference>
<dbReference type="PANTHER" id="PTHR43782:SF3">
    <property type="entry name" value="ARGINASE"/>
    <property type="match status" value="1"/>
</dbReference>
<proteinExistence type="predicted"/>
<evidence type="ECO:0000313" key="4">
    <source>
        <dbReference type="EMBL" id="KKN96916.1"/>
    </source>
</evidence>
<comment type="caution">
    <text evidence="4">The sequence shown here is derived from an EMBL/GenBank/DDBJ whole genome shotgun (WGS) entry which is preliminary data.</text>
</comment>
<dbReference type="GO" id="GO:0030145">
    <property type="term" value="F:manganese ion binding"/>
    <property type="evidence" value="ECO:0007669"/>
    <property type="project" value="TreeGrafter"/>
</dbReference>
<keyword evidence="3" id="KW-0464">Manganese</keyword>
<accession>A0A0F9XD44</accession>
<evidence type="ECO:0000256" key="3">
    <source>
        <dbReference type="ARBA" id="ARBA00023211"/>
    </source>
</evidence>